<protein>
    <recommendedName>
        <fullName evidence="3">CheY chemotaxis protein or a CheY-like REC (Receiver) domain</fullName>
    </recommendedName>
</protein>
<accession>A0A1M5IWP1</accession>
<evidence type="ECO:0008006" key="3">
    <source>
        <dbReference type="Google" id="ProtNLM"/>
    </source>
</evidence>
<dbReference type="RefSeq" id="WP_073414569.1">
    <property type="nucleotide sequence ID" value="NZ_FQWC01000002.1"/>
</dbReference>
<evidence type="ECO:0000313" key="2">
    <source>
        <dbReference type="Proteomes" id="UP000184071"/>
    </source>
</evidence>
<reference evidence="2" key="1">
    <citation type="submission" date="2016-11" db="EMBL/GenBank/DDBJ databases">
        <authorList>
            <person name="Varghese N."/>
            <person name="Submissions S."/>
        </authorList>
    </citation>
    <scope>NUCLEOTIDE SEQUENCE [LARGE SCALE GENOMIC DNA]</scope>
    <source>
        <strain evidence="2">DSM 17963</strain>
    </source>
</reference>
<name>A0A1M5IWP1_9FLAO</name>
<sequence length="155" mass="18391">MTKTGPIIIIEENVEDRNLFAQIFWEFNLSNELLYFNTLNETQDYIASNKTELFLLFSNVLQFHEENKQDNYKNYNSICLEFNCPCLFYSIQHANCFIIDTYSIPTQSYFITPFDEEKFKSVLNSIVEYWLGKKSVQNDEIPKSEKESKFIKKPS</sequence>
<dbReference type="EMBL" id="FQWC01000002">
    <property type="protein sequence ID" value="SHG32479.1"/>
    <property type="molecule type" value="Genomic_DNA"/>
</dbReference>
<dbReference type="AlphaFoldDB" id="A0A1M5IWP1"/>
<proteinExistence type="predicted"/>
<gene>
    <name evidence="1" type="ORF">SAMN05443663_102527</name>
</gene>
<dbReference type="Proteomes" id="UP000184071">
    <property type="component" value="Unassembled WGS sequence"/>
</dbReference>
<evidence type="ECO:0000313" key="1">
    <source>
        <dbReference type="EMBL" id="SHG32479.1"/>
    </source>
</evidence>
<dbReference type="OrthoDB" id="1365103at2"/>
<dbReference type="STRING" id="370979.SAMN05443663_102527"/>
<organism evidence="1 2">
    <name type="scientific">Flavobacterium defluvii</name>
    <dbReference type="NCBI Taxonomy" id="370979"/>
    <lineage>
        <taxon>Bacteria</taxon>
        <taxon>Pseudomonadati</taxon>
        <taxon>Bacteroidota</taxon>
        <taxon>Flavobacteriia</taxon>
        <taxon>Flavobacteriales</taxon>
        <taxon>Flavobacteriaceae</taxon>
        <taxon>Flavobacterium</taxon>
    </lineage>
</organism>
<keyword evidence="2" id="KW-1185">Reference proteome</keyword>